<evidence type="ECO:0000256" key="1">
    <source>
        <dbReference type="ARBA" id="ARBA00006525"/>
    </source>
</evidence>
<feature type="domain" description="Smf/DprA SLOG" evidence="2">
    <location>
        <begin position="81"/>
        <end position="294"/>
    </location>
</feature>
<organism evidence="3 4">
    <name type="scientific">Lysinibacillus louembei</name>
    <dbReference type="NCBI Taxonomy" id="1470088"/>
    <lineage>
        <taxon>Bacteria</taxon>
        <taxon>Bacillati</taxon>
        <taxon>Bacillota</taxon>
        <taxon>Bacilli</taxon>
        <taxon>Bacillales</taxon>
        <taxon>Bacillaceae</taxon>
        <taxon>Lysinibacillus</taxon>
    </lineage>
</organism>
<dbReference type="EMBL" id="CP137624">
    <property type="protein sequence ID" value="WPK10288.1"/>
    <property type="molecule type" value="Genomic_DNA"/>
</dbReference>
<dbReference type="PANTHER" id="PTHR43022:SF1">
    <property type="entry name" value="PROTEIN SMF"/>
    <property type="match status" value="1"/>
</dbReference>
<reference evidence="3 4" key="1">
    <citation type="submission" date="2023-09" db="EMBL/GenBank/DDBJ databases">
        <authorList>
            <person name="Page C.A."/>
            <person name="Perez-Diaz I.M."/>
        </authorList>
    </citation>
    <scope>NUCLEOTIDE SEQUENCE [LARGE SCALE GENOMIC DNA]</scope>
    <source>
        <strain evidence="3 4">Ll15</strain>
    </source>
</reference>
<name>A0ABZ0RPZ6_9BACI</name>
<accession>A0ABZ0RPZ6</accession>
<sequence length="356" mass="39670">MPNLVWHILSNVKGLGNKTLISLYRACPTLSLESIEDNFDLIKSIIKKKVILEQITNTAFLKDEQNKVSKEIELHNNQGIKMIPINDEYYPKLLLEIENPPIILYAKGNVELLKNSACIAIIGTREPTKIGLLAAKKIARIFANNKYTIVSGLAKGIDTAGHLGALEATNGKTIAVLASGLDSIYPKENTLLAEQIIASGGLLVSEYPINARPFKSAFVNRDRIQSGLSLAVCPVQTPIEGGTQHTIRFTKLQNRLLFCPYPQEPESVTATQGIYELIHYNKALVINDSDDYLKIITEIKNKASEYNVIVPNDFINYSDKKIPKELSEELDLVLKKILDHNVPQENVISYVKKIYS</sequence>
<comment type="similarity">
    <text evidence="1">Belongs to the DprA/Smf family.</text>
</comment>
<dbReference type="SUPFAM" id="SSF102405">
    <property type="entry name" value="MCP/YpsA-like"/>
    <property type="match status" value="1"/>
</dbReference>
<gene>
    <name evidence="3" type="ORF">R6U77_10100</name>
</gene>
<proteinExistence type="inferred from homology"/>
<protein>
    <submittedName>
        <fullName evidence="3">DNA-processing protein DprA</fullName>
    </submittedName>
</protein>
<keyword evidence="4" id="KW-1185">Reference proteome</keyword>
<dbReference type="Pfam" id="PF02481">
    <property type="entry name" value="DNA_processg_A"/>
    <property type="match status" value="1"/>
</dbReference>
<dbReference type="InterPro" id="IPR003488">
    <property type="entry name" value="DprA"/>
</dbReference>
<evidence type="ECO:0000313" key="3">
    <source>
        <dbReference type="EMBL" id="WPK10288.1"/>
    </source>
</evidence>
<dbReference type="Proteomes" id="UP001322664">
    <property type="component" value="Chromosome"/>
</dbReference>
<dbReference type="InterPro" id="IPR057666">
    <property type="entry name" value="DrpA_SLOG"/>
</dbReference>
<dbReference type="RefSeq" id="WP_319835558.1">
    <property type="nucleotide sequence ID" value="NZ_CP137624.1"/>
</dbReference>
<evidence type="ECO:0000259" key="2">
    <source>
        <dbReference type="Pfam" id="PF02481"/>
    </source>
</evidence>
<dbReference type="Gene3D" id="3.40.50.450">
    <property type="match status" value="1"/>
</dbReference>
<dbReference type="PANTHER" id="PTHR43022">
    <property type="entry name" value="PROTEIN SMF"/>
    <property type="match status" value="1"/>
</dbReference>
<evidence type="ECO:0000313" key="4">
    <source>
        <dbReference type="Proteomes" id="UP001322664"/>
    </source>
</evidence>